<accession>A0ACB8B5V5</accession>
<dbReference type="Proteomes" id="UP000790709">
    <property type="component" value="Unassembled WGS sequence"/>
</dbReference>
<keyword evidence="2" id="KW-1185">Reference proteome</keyword>
<evidence type="ECO:0000313" key="2">
    <source>
        <dbReference type="Proteomes" id="UP000790709"/>
    </source>
</evidence>
<evidence type="ECO:0000313" key="1">
    <source>
        <dbReference type="EMBL" id="KAH7920117.1"/>
    </source>
</evidence>
<dbReference type="EMBL" id="MU266603">
    <property type="protein sequence ID" value="KAH7920117.1"/>
    <property type="molecule type" value="Genomic_DNA"/>
</dbReference>
<proteinExistence type="predicted"/>
<sequence>MSIYIYEVPITVAICFADFCVDQSPTSAYAAHLADATRARANPRGALEESKRTDRDDKDHLRLIKVLYEYLPQPYGGMGCVAAGERSPSNRNQCSPGARPSVYLFNASPRLALPSPHYDLAASLLTYAYALSNLASALIATYDHDAVGAGVAGPGRCEERLGFAVNLLCQAAGVLGTLAEGVLPAWERGGGGVGRSVDLSREVVDPPSPPLNPSPPASSSPRSPQTPSSPRPPLPKSQPSPALLAKLHLECAAPYGDAGALVGIVEGAGSTTLALAPRFSKGGGGGGGGVRGGGEITPALKRHLSAHTALHTALAHKWLGVDVGEGERAEEAVGFLARARKGFEELRGGGIGALGGGGSGGGGDGKGMERGRGKGVVQEPERVSVVLAHYTKINDSVRLCIRFVSCPQPSPPFKFQNPPTNPPPAAIIPAQRDMQARTNSPPPLSLLIAHLTRSSFPPIPRARIPAGRLAVAPKPYAPPWPAFGRGSLGWEVRSQGYGGAAGDGTRGTGQVDDLGWCEGGSI</sequence>
<protein>
    <submittedName>
        <fullName evidence="1">Uncharacterized protein</fullName>
    </submittedName>
</protein>
<comment type="caution">
    <text evidence="1">The sequence shown here is derived from an EMBL/GenBank/DDBJ whole genome shotgun (WGS) entry which is preliminary data.</text>
</comment>
<name>A0ACB8B5V5_9AGAM</name>
<gene>
    <name evidence="1" type="ORF">BV22DRAFT_1133338</name>
</gene>
<reference evidence="1" key="1">
    <citation type="journal article" date="2021" name="New Phytol.">
        <title>Evolutionary innovations through gain and loss of genes in the ectomycorrhizal Boletales.</title>
        <authorList>
            <person name="Wu G."/>
            <person name="Miyauchi S."/>
            <person name="Morin E."/>
            <person name="Kuo A."/>
            <person name="Drula E."/>
            <person name="Varga T."/>
            <person name="Kohler A."/>
            <person name="Feng B."/>
            <person name="Cao Y."/>
            <person name="Lipzen A."/>
            <person name="Daum C."/>
            <person name="Hundley H."/>
            <person name="Pangilinan J."/>
            <person name="Johnson J."/>
            <person name="Barry K."/>
            <person name="LaButti K."/>
            <person name="Ng V."/>
            <person name="Ahrendt S."/>
            <person name="Min B."/>
            <person name="Choi I.G."/>
            <person name="Park H."/>
            <person name="Plett J.M."/>
            <person name="Magnuson J."/>
            <person name="Spatafora J.W."/>
            <person name="Nagy L.G."/>
            <person name="Henrissat B."/>
            <person name="Grigoriev I.V."/>
            <person name="Yang Z.L."/>
            <person name="Xu J."/>
            <person name="Martin F.M."/>
        </authorList>
    </citation>
    <scope>NUCLEOTIDE SEQUENCE</scope>
    <source>
        <strain evidence="1">KUC20120723A-06</strain>
    </source>
</reference>
<organism evidence="1 2">
    <name type="scientific">Leucogyrophana mollusca</name>
    <dbReference type="NCBI Taxonomy" id="85980"/>
    <lineage>
        <taxon>Eukaryota</taxon>
        <taxon>Fungi</taxon>
        <taxon>Dikarya</taxon>
        <taxon>Basidiomycota</taxon>
        <taxon>Agaricomycotina</taxon>
        <taxon>Agaricomycetes</taxon>
        <taxon>Agaricomycetidae</taxon>
        <taxon>Boletales</taxon>
        <taxon>Boletales incertae sedis</taxon>
        <taxon>Leucogyrophana</taxon>
    </lineage>
</organism>